<dbReference type="RefSeq" id="WP_028480097.1">
    <property type="nucleotide sequence ID" value="NZ_LVVZ01000005.1"/>
</dbReference>
<evidence type="ECO:0000313" key="3">
    <source>
        <dbReference type="Proteomes" id="UP000185783"/>
    </source>
</evidence>
<evidence type="ECO:0008006" key="4">
    <source>
        <dbReference type="Google" id="ProtNLM"/>
    </source>
</evidence>
<evidence type="ECO:0000313" key="2">
    <source>
        <dbReference type="EMBL" id="OKL45402.1"/>
    </source>
</evidence>
<name>A0A1U7JL34_9HYPH</name>
<dbReference type="Proteomes" id="UP000185783">
    <property type="component" value="Unassembled WGS sequence"/>
</dbReference>
<evidence type="ECO:0000256" key="1">
    <source>
        <dbReference type="SAM" id="Coils"/>
    </source>
</evidence>
<gene>
    <name evidence="2" type="ORF">A3843_03505</name>
</gene>
<dbReference type="OrthoDB" id="7165680at2"/>
<reference evidence="2 3" key="1">
    <citation type="submission" date="2016-03" db="EMBL/GenBank/DDBJ databases">
        <title>Genome sequence of Nesiotobacter sp. nov., a moderately halophilic alphaproteobacterium isolated from the Yellow Sea, China.</title>
        <authorList>
            <person name="Zhang G."/>
            <person name="Zhang R."/>
        </authorList>
    </citation>
    <scope>NUCLEOTIDE SEQUENCE [LARGE SCALE GENOMIC DNA]</scope>
    <source>
        <strain evidence="2 3">WB1-6</strain>
    </source>
</reference>
<sequence length="117" mass="13121">MLKIVNLLFLILVVVGAAAVYDMKMSTEHLTERVAELQRQIEKEKEDIRWYKAKWSALNQPSRLQGVVDRYNAYLQLEPLGADQITTVDALPVKPVNLQPVSGDPMGGYASRLPAVQ</sequence>
<protein>
    <recommendedName>
        <fullName evidence="4">Cell division protein FtsL</fullName>
    </recommendedName>
</protein>
<keyword evidence="1" id="KW-0175">Coiled coil</keyword>
<feature type="coiled-coil region" evidence="1">
    <location>
        <begin position="27"/>
        <end position="54"/>
    </location>
</feature>
<dbReference type="STRING" id="197461.A3843_03505"/>
<comment type="caution">
    <text evidence="2">The sequence shown here is derived from an EMBL/GenBank/DDBJ whole genome shotgun (WGS) entry which is preliminary data.</text>
</comment>
<accession>A0A1U7JL34</accession>
<keyword evidence="3" id="KW-1185">Reference proteome</keyword>
<dbReference type="AlphaFoldDB" id="A0A1U7JL34"/>
<organism evidence="2 3">
    <name type="scientific">Pseudovibrio exalbescens</name>
    <dbReference type="NCBI Taxonomy" id="197461"/>
    <lineage>
        <taxon>Bacteria</taxon>
        <taxon>Pseudomonadati</taxon>
        <taxon>Pseudomonadota</taxon>
        <taxon>Alphaproteobacteria</taxon>
        <taxon>Hyphomicrobiales</taxon>
        <taxon>Stappiaceae</taxon>
        <taxon>Pseudovibrio</taxon>
    </lineage>
</organism>
<proteinExistence type="predicted"/>
<dbReference type="EMBL" id="LVVZ01000005">
    <property type="protein sequence ID" value="OKL45402.1"/>
    <property type="molecule type" value="Genomic_DNA"/>
</dbReference>